<reference evidence="1 2" key="1">
    <citation type="submission" date="2017-05" db="EMBL/GenBank/DDBJ databases">
        <authorList>
            <person name="Varghese N."/>
            <person name="Submissions S."/>
        </authorList>
    </citation>
    <scope>NUCLEOTIDE SEQUENCE [LARGE SCALE GENOMIC DNA]</scope>
    <source>
        <strain evidence="1 2">DSM 29734</strain>
    </source>
</reference>
<dbReference type="EMBL" id="FXTY01000005">
    <property type="protein sequence ID" value="SMP25139.1"/>
    <property type="molecule type" value="Genomic_DNA"/>
</dbReference>
<proteinExistence type="predicted"/>
<dbReference type="InterPro" id="IPR014419">
    <property type="entry name" value="HutZ"/>
</dbReference>
<evidence type="ECO:0000313" key="2">
    <source>
        <dbReference type="Proteomes" id="UP001157961"/>
    </source>
</evidence>
<sequence>MTKTNPIQPTDTEARAFAQQLLTNATYAALAVTDPTTGTPSVTRIALATTPDGIPVTLISDLASHTGALRANANCALLVGEPGEKGDPLTHPRMTLHAKAAFLTKDSTAHNQTRTHYLSQRPKAKLYVDFPDFSFVRFKVSGGPLNSGFGKAFHLTSDDLLAPTSFS</sequence>
<protein>
    <recommendedName>
        <fullName evidence="3">Pyridoxamine 5'-phosphate oxidase putative domain-containing protein</fullName>
    </recommendedName>
</protein>
<dbReference type="RefSeq" id="WP_283426473.1">
    <property type="nucleotide sequence ID" value="NZ_FXTY01000005.1"/>
</dbReference>
<dbReference type="Gene3D" id="2.30.110.10">
    <property type="entry name" value="Electron Transport, Fmn-binding Protein, Chain A"/>
    <property type="match status" value="1"/>
</dbReference>
<keyword evidence="2" id="KW-1185">Reference proteome</keyword>
<evidence type="ECO:0000313" key="1">
    <source>
        <dbReference type="EMBL" id="SMP25139.1"/>
    </source>
</evidence>
<comment type="caution">
    <text evidence="1">The sequence shown here is derived from an EMBL/GenBank/DDBJ whole genome shotgun (WGS) entry which is preliminary data.</text>
</comment>
<accession>A0ABY1P2X2</accession>
<gene>
    <name evidence="1" type="ORF">SAMN06265373_10550</name>
</gene>
<dbReference type="InterPro" id="IPR012349">
    <property type="entry name" value="Split_barrel_FMN-bd"/>
</dbReference>
<dbReference type="PIRSF" id="PIRSF004633">
    <property type="entry name" value="UCP_PLP_oxd"/>
    <property type="match status" value="1"/>
</dbReference>
<dbReference type="Proteomes" id="UP001157961">
    <property type="component" value="Unassembled WGS sequence"/>
</dbReference>
<evidence type="ECO:0008006" key="3">
    <source>
        <dbReference type="Google" id="ProtNLM"/>
    </source>
</evidence>
<dbReference type="SUPFAM" id="SSF50475">
    <property type="entry name" value="FMN-binding split barrel"/>
    <property type="match status" value="1"/>
</dbReference>
<name>A0ABY1P2X2_9RHOB</name>
<organism evidence="1 2">
    <name type="scientific">Shimia sagamensis</name>
    <dbReference type="NCBI Taxonomy" id="1566352"/>
    <lineage>
        <taxon>Bacteria</taxon>
        <taxon>Pseudomonadati</taxon>
        <taxon>Pseudomonadota</taxon>
        <taxon>Alphaproteobacteria</taxon>
        <taxon>Rhodobacterales</taxon>
        <taxon>Roseobacteraceae</taxon>
    </lineage>
</organism>